<comment type="caution">
    <text evidence="1">The sequence shown here is derived from an EMBL/GenBank/DDBJ whole genome shotgun (WGS) entry which is preliminary data.</text>
</comment>
<reference evidence="1" key="1">
    <citation type="submission" date="2022-07" db="EMBL/GenBank/DDBJ databases">
        <authorList>
            <person name="Li W.-J."/>
            <person name="Deng Q.-Q."/>
        </authorList>
    </citation>
    <scope>NUCLEOTIDE SEQUENCE</scope>
    <source>
        <strain evidence="1">SYSU M60031</strain>
    </source>
</reference>
<organism evidence="1 2">
    <name type="scientific">Ectobacillus ponti</name>
    <dbReference type="NCBI Taxonomy" id="2961894"/>
    <lineage>
        <taxon>Bacteria</taxon>
        <taxon>Bacillati</taxon>
        <taxon>Bacillota</taxon>
        <taxon>Bacilli</taxon>
        <taxon>Bacillales</taxon>
        <taxon>Bacillaceae</taxon>
        <taxon>Ectobacillus</taxon>
    </lineage>
</organism>
<protein>
    <submittedName>
        <fullName evidence="1">Uncharacterized protein</fullName>
    </submittedName>
</protein>
<accession>A0AA41X6Z3</accession>
<evidence type="ECO:0000313" key="2">
    <source>
        <dbReference type="Proteomes" id="UP001156102"/>
    </source>
</evidence>
<name>A0AA41X6Z3_9BACI</name>
<gene>
    <name evidence="1" type="ORF">NK662_07280</name>
</gene>
<evidence type="ECO:0000313" key="1">
    <source>
        <dbReference type="EMBL" id="MCP8968343.1"/>
    </source>
</evidence>
<dbReference type="RefSeq" id="WP_254758257.1">
    <property type="nucleotide sequence ID" value="NZ_JANCLT010000003.1"/>
</dbReference>
<dbReference type="Proteomes" id="UP001156102">
    <property type="component" value="Unassembled WGS sequence"/>
</dbReference>
<dbReference type="EMBL" id="JANCLT010000003">
    <property type="protein sequence ID" value="MCP8968343.1"/>
    <property type="molecule type" value="Genomic_DNA"/>
</dbReference>
<keyword evidence="2" id="KW-1185">Reference proteome</keyword>
<proteinExistence type="predicted"/>
<dbReference type="AlphaFoldDB" id="A0AA41X6Z3"/>
<sequence>MPGPPAGPVAAGAAFTAFSNSQVQANTVVSFVAASTDAPYIIDDLSVGVPLPLLEATVLRDVEHTELNGYKDSLSTLSPGIYSINYDLTLNRSLSTSTVQFAVIKFSADQVVTTLSDSFTLSGAANTGITNLQNGSTLVSMGDGDSLYIAVTAFDNGTPTLTPTLTPSLSGITIPSLDTDITLEQVSLRIIQIP</sequence>